<dbReference type="EMBL" id="FWEW01000770">
    <property type="protein sequence ID" value="SLM35639.1"/>
    <property type="molecule type" value="Genomic_DNA"/>
</dbReference>
<feature type="compositionally biased region" description="Basic and acidic residues" evidence="1">
    <location>
        <begin position="12"/>
        <end position="28"/>
    </location>
</feature>
<dbReference type="Proteomes" id="UP000192927">
    <property type="component" value="Unassembled WGS sequence"/>
</dbReference>
<organism evidence="2 3">
    <name type="scientific">Lasallia pustulata</name>
    <dbReference type="NCBI Taxonomy" id="136370"/>
    <lineage>
        <taxon>Eukaryota</taxon>
        <taxon>Fungi</taxon>
        <taxon>Dikarya</taxon>
        <taxon>Ascomycota</taxon>
        <taxon>Pezizomycotina</taxon>
        <taxon>Lecanoromycetes</taxon>
        <taxon>OSLEUM clade</taxon>
        <taxon>Umbilicariomycetidae</taxon>
        <taxon>Umbilicariales</taxon>
        <taxon>Umbilicariaceae</taxon>
        <taxon>Lasallia</taxon>
    </lineage>
</organism>
<accession>A0A1W5CY94</accession>
<proteinExistence type="predicted"/>
<reference evidence="3" key="1">
    <citation type="submission" date="2017-03" db="EMBL/GenBank/DDBJ databases">
        <authorList>
            <person name="Sharma R."/>
            <person name="Thines M."/>
        </authorList>
    </citation>
    <scope>NUCLEOTIDE SEQUENCE [LARGE SCALE GENOMIC DNA]</scope>
</reference>
<sequence>MSSQLNITPPESLHEEPVTPPLTDEKKPSQVQSIVHFLNSQRMGSSRTTSNTQNIFHLAREALDELFKTLQLNAPLWAYFQDKVRYDYFSQVERFVLRMPSKVHEICVLRLVGQIDSQLEHYRVSGDPRSQAFAKDVCSTGAVDLELPPDGDGHINKHTPDGSFWHLQATWPGVVIEVAFSQSPKDLGRLAWEYISDSDGGIQVVIGLDLAYNTKEATLSVWRPVIMTGEDGVRDFDCVRTVYQTVKQEFVDSDGNVRADEEQGLCLQLRDFAAIKAVLSDPNAFLEPIFISYRALGEMVLLARQIVVDRQAIILERPVLEPGIRKRKREPTPGAEFMSDDEANWKAREEWDDERSEEKDPEYVDGRQRDGRQRAKQQV</sequence>
<evidence type="ECO:0000256" key="1">
    <source>
        <dbReference type="SAM" id="MobiDB-lite"/>
    </source>
</evidence>
<dbReference type="AlphaFoldDB" id="A0A1W5CY94"/>
<evidence type="ECO:0000313" key="2">
    <source>
        <dbReference type="EMBL" id="SLM35639.1"/>
    </source>
</evidence>
<feature type="region of interest" description="Disordered" evidence="1">
    <location>
        <begin position="1"/>
        <end position="28"/>
    </location>
</feature>
<keyword evidence="3" id="KW-1185">Reference proteome</keyword>
<protein>
    <submittedName>
        <fullName evidence="2">Uncharacterized protein</fullName>
    </submittedName>
</protein>
<feature type="compositionally biased region" description="Basic and acidic residues" evidence="1">
    <location>
        <begin position="356"/>
        <end position="373"/>
    </location>
</feature>
<feature type="region of interest" description="Disordered" evidence="1">
    <location>
        <begin position="326"/>
        <end position="379"/>
    </location>
</feature>
<evidence type="ECO:0000313" key="3">
    <source>
        <dbReference type="Proteomes" id="UP000192927"/>
    </source>
</evidence>
<name>A0A1W5CY94_9LECA</name>